<accession>A0A286UJI6</accession>
<reference evidence="1 2" key="1">
    <citation type="journal article" date="2017" name="Mol. Ecol.">
        <title>Comparative and population genomic landscape of Phellinus noxius: A hypervariable fungus causing root rot in trees.</title>
        <authorList>
            <person name="Chung C.L."/>
            <person name="Lee T.J."/>
            <person name="Akiba M."/>
            <person name="Lee H.H."/>
            <person name="Kuo T.H."/>
            <person name="Liu D."/>
            <person name="Ke H.M."/>
            <person name="Yokoi T."/>
            <person name="Roa M.B."/>
            <person name="Lu M.J."/>
            <person name="Chang Y.Y."/>
            <person name="Ann P.J."/>
            <person name="Tsai J.N."/>
            <person name="Chen C.Y."/>
            <person name="Tzean S.S."/>
            <person name="Ota Y."/>
            <person name="Hattori T."/>
            <person name="Sahashi N."/>
            <person name="Liou R.F."/>
            <person name="Kikuchi T."/>
            <person name="Tsai I.J."/>
        </authorList>
    </citation>
    <scope>NUCLEOTIDE SEQUENCE [LARGE SCALE GENOMIC DNA]</scope>
    <source>
        <strain evidence="1 2">FFPRI411160</strain>
    </source>
</reference>
<gene>
    <name evidence="1" type="ORF">PNOK_0465200</name>
</gene>
<organism evidence="1 2">
    <name type="scientific">Pyrrhoderma noxium</name>
    <dbReference type="NCBI Taxonomy" id="2282107"/>
    <lineage>
        <taxon>Eukaryota</taxon>
        <taxon>Fungi</taxon>
        <taxon>Dikarya</taxon>
        <taxon>Basidiomycota</taxon>
        <taxon>Agaricomycotina</taxon>
        <taxon>Agaricomycetes</taxon>
        <taxon>Hymenochaetales</taxon>
        <taxon>Hymenochaetaceae</taxon>
        <taxon>Pyrrhoderma</taxon>
    </lineage>
</organism>
<evidence type="ECO:0000313" key="2">
    <source>
        <dbReference type="Proteomes" id="UP000217199"/>
    </source>
</evidence>
<sequence length="820" mass="92236">MAWLCGTNTITNIQIYNSLCPYPICSIETLKTPEEYPHSIHIQKNISMGQVNTLDNVATVNSIKLQLLLAQVPRSYLLFHHPQPVSLLYGPFFLIQRRIIYHLLYFYMDLFGGMDMIYITLSKCCIHVLVTSPLRESWLSIEGKYILVLVLDEYKPVVSNFTVTTISRCPTHRLVPPHLQTLLNTDYNPMASTFPFTEAELNKAGLLGNEVSDLAAQVIETMREHPEELKLSLFALECINFRGHQRKGFPGSLILSDASAVSSNLFALTLSSDPVSEYGPSEYERMSYYNGITGDGDHPELVYRSDFLTTPFHKPDNRNAHIPVKSLRGVFDTPLNHVWDTVGPEIRDLIKAHKIHWSSIDPARFFTHTPLGDEARGSLGPVVIWVGVLPGSTSPDTAHKVSQEILALLQKNGVNDTVVEWREAVPQRLAGPSLMRYVDTCDPTHYVRRFLTPLLSVPLATGEMEEEDIQGTLTLWFHENKDKDGNPSNKVYGVSNCHVLHKNTTADYEHRDGTPVNHIRVCGMRRFQRGLDEIINGIADHGIRAEVLAREIVKLTEKKRYDAETIRAVREKRRLKTDDKEAIAELEALHDEITKEWSNIKLRRNIGHLQYAAAITVDTESGTHYTSDWAAFLAANEKVRDEFEGNVIDLGSKYSPQDLTKMFYPPGGSPTKFRFPEERQLQVEGCATKEDLASPAEFDSEGQRCLIVGKDGNTTDLTVGRYAGLVSFTRNEYGVESTELGIYNSGEKTAEVFSAKGDSGSLVWHVTNGKARIVGQIHSGHNKGGSSSNHVTYCTPGWYLLDQIKKRFKYADFYRTAWSA</sequence>
<dbReference type="AlphaFoldDB" id="A0A286UJI6"/>
<protein>
    <submittedName>
        <fullName evidence="1">Uncharacterized protein</fullName>
    </submittedName>
</protein>
<evidence type="ECO:0000313" key="1">
    <source>
        <dbReference type="EMBL" id="PAV19718.1"/>
    </source>
</evidence>
<name>A0A286UJI6_9AGAM</name>
<comment type="caution">
    <text evidence="1">The sequence shown here is derived from an EMBL/GenBank/DDBJ whole genome shotgun (WGS) entry which is preliminary data.</text>
</comment>
<proteinExistence type="predicted"/>
<dbReference type="EMBL" id="NBII01000004">
    <property type="protein sequence ID" value="PAV19718.1"/>
    <property type="molecule type" value="Genomic_DNA"/>
</dbReference>
<dbReference type="OrthoDB" id="5424209at2759"/>
<dbReference type="Proteomes" id="UP000217199">
    <property type="component" value="Unassembled WGS sequence"/>
</dbReference>
<dbReference type="InParanoid" id="A0A286UJI6"/>
<keyword evidence="2" id="KW-1185">Reference proteome</keyword>